<gene>
    <name evidence="2" type="ORF">OIDMADRAFT_138432</name>
</gene>
<dbReference type="STRING" id="913774.A0A0C3GRF3"/>
<feature type="domain" description="DDE-1" evidence="1">
    <location>
        <begin position="53"/>
        <end position="177"/>
    </location>
</feature>
<proteinExistence type="predicted"/>
<dbReference type="HOGENOM" id="CLU_013929_2_0_1"/>
<evidence type="ECO:0000259" key="1">
    <source>
        <dbReference type="Pfam" id="PF03184"/>
    </source>
</evidence>
<dbReference type="Pfam" id="PF03184">
    <property type="entry name" value="DDE_1"/>
    <property type="match status" value="1"/>
</dbReference>
<dbReference type="EMBL" id="KN832900">
    <property type="protein sequence ID" value="KIM93066.1"/>
    <property type="molecule type" value="Genomic_DNA"/>
</dbReference>
<protein>
    <recommendedName>
        <fullName evidence="1">DDE-1 domain-containing protein</fullName>
    </recommendedName>
</protein>
<dbReference type="AlphaFoldDB" id="A0A0C3GRF3"/>
<evidence type="ECO:0000313" key="3">
    <source>
        <dbReference type="Proteomes" id="UP000054321"/>
    </source>
</evidence>
<organism evidence="2 3">
    <name type="scientific">Oidiodendron maius (strain Zn)</name>
    <dbReference type="NCBI Taxonomy" id="913774"/>
    <lineage>
        <taxon>Eukaryota</taxon>
        <taxon>Fungi</taxon>
        <taxon>Dikarya</taxon>
        <taxon>Ascomycota</taxon>
        <taxon>Pezizomycotina</taxon>
        <taxon>Leotiomycetes</taxon>
        <taxon>Leotiomycetes incertae sedis</taxon>
        <taxon>Myxotrichaceae</taxon>
        <taxon>Oidiodendron</taxon>
    </lineage>
</organism>
<dbReference type="Proteomes" id="UP000054321">
    <property type="component" value="Unassembled WGS sequence"/>
</dbReference>
<evidence type="ECO:0000313" key="2">
    <source>
        <dbReference type="EMBL" id="KIM93066.1"/>
    </source>
</evidence>
<accession>A0A0C3GRF3</accession>
<dbReference type="InParanoid" id="A0A0C3GRF3"/>
<reference evidence="3" key="2">
    <citation type="submission" date="2015-01" db="EMBL/GenBank/DDBJ databases">
        <title>Evolutionary Origins and Diversification of the Mycorrhizal Mutualists.</title>
        <authorList>
            <consortium name="DOE Joint Genome Institute"/>
            <consortium name="Mycorrhizal Genomics Consortium"/>
            <person name="Kohler A."/>
            <person name="Kuo A."/>
            <person name="Nagy L.G."/>
            <person name="Floudas D."/>
            <person name="Copeland A."/>
            <person name="Barry K.W."/>
            <person name="Cichocki N."/>
            <person name="Veneault-Fourrey C."/>
            <person name="LaButti K."/>
            <person name="Lindquist E.A."/>
            <person name="Lipzen A."/>
            <person name="Lundell T."/>
            <person name="Morin E."/>
            <person name="Murat C."/>
            <person name="Riley R."/>
            <person name="Ohm R."/>
            <person name="Sun H."/>
            <person name="Tunlid A."/>
            <person name="Henrissat B."/>
            <person name="Grigoriev I.V."/>
            <person name="Hibbett D.S."/>
            <person name="Martin F."/>
        </authorList>
    </citation>
    <scope>NUCLEOTIDE SEQUENCE [LARGE SCALE GENOMIC DNA]</scope>
    <source>
        <strain evidence="3">Zn</strain>
    </source>
</reference>
<reference evidence="2 3" key="1">
    <citation type="submission" date="2014-04" db="EMBL/GenBank/DDBJ databases">
        <authorList>
            <consortium name="DOE Joint Genome Institute"/>
            <person name="Kuo A."/>
            <person name="Martino E."/>
            <person name="Perotto S."/>
            <person name="Kohler A."/>
            <person name="Nagy L.G."/>
            <person name="Floudas D."/>
            <person name="Copeland A."/>
            <person name="Barry K.W."/>
            <person name="Cichocki N."/>
            <person name="Veneault-Fourrey C."/>
            <person name="LaButti K."/>
            <person name="Lindquist E.A."/>
            <person name="Lipzen A."/>
            <person name="Lundell T."/>
            <person name="Morin E."/>
            <person name="Murat C."/>
            <person name="Sun H."/>
            <person name="Tunlid A."/>
            <person name="Henrissat B."/>
            <person name="Grigoriev I.V."/>
            <person name="Hibbett D.S."/>
            <person name="Martin F."/>
            <person name="Nordberg H.P."/>
            <person name="Cantor M.N."/>
            <person name="Hua S.X."/>
        </authorList>
    </citation>
    <scope>NUCLEOTIDE SEQUENCE [LARGE SCALE GENOMIC DNA]</scope>
    <source>
        <strain evidence="2 3">Zn</strain>
    </source>
</reference>
<dbReference type="GO" id="GO:0003676">
    <property type="term" value="F:nucleic acid binding"/>
    <property type="evidence" value="ECO:0007669"/>
    <property type="project" value="InterPro"/>
</dbReference>
<name>A0A0C3GRF3_OIDMZ</name>
<keyword evidence="3" id="KW-1185">Reference proteome</keyword>
<dbReference type="InterPro" id="IPR004875">
    <property type="entry name" value="DDE_SF_endonuclease_dom"/>
</dbReference>
<dbReference type="OrthoDB" id="5425890at2759"/>
<sequence length="182" mass="20898">MKDILQDLAVLVENIYNIDETGVMLSIPSSIKVLISKYDKRDYRGARVKRISVTAIECISSDGRYLNPIIIWPASTYRSNWTTFPTPGWQYICSDSRYTDSKISLEWLKHIFDPETKERANGRLCGSNCFGTHETLEILEFCFENNILLYRLPSYTSYKLQPYDVATFAPLKAAYRVGSPIT</sequence>